<organism evidence="1 2">
    <name type="scientific">Proteiniphilum acetatigenes</name>
    <dbReference type="NCBI Taxonomy" id="294710"/>
    <lineage>
        <taxon>Bacteria</taxon>
        <taxon>Pseudomonadati</taxon>
        <taxon>Bacteroidota</taxon>
        <taxon>Bacteroidia</taxon>
        <taxon>Bacteroidales</taxon>
        <taxon>Dysgonomonadaceae</taxon>
        <taxon>Proteiniphilum</taxon>
    </lineage>
</organism>
<evidence type="ECO:0000313" key="2">
    <source>
        <dbReference type="Proteomes" id="UP000053860"/>
    </source>
</evidence>
<dbReference type="EMBL" id="LGGN01000331">
    <property type="protein sequence ID" value="KUK75959.1"/>
    <property type="molecule type" value="Genomic_DNA"/>
</dbReference>
<feature type="non-terminal residue" evidence="1">
    <location>
        <position position="1"/>
    </location>
</feature>
<sequence length="257" mass="28525">MKQLFKFFLLLAIGIALFSRCEQDHPSIPDQDDRIPKEVVIPNDFLSGENYDRLIVEIASVQGFEPTGEALNNLKAFLESRLNKNGGIDLVAASIPSPGEAVYSLDDIKKIEQDNRKLFPDPEDKKLTAWFFFADADYAENEGDSKVLGIAYGPTSMVIFEKTIREFSGDRGQPSTPVLETTVTEHEFGHILGLVNNGTKMVANHQDITHGKHCNNEDCLMYWAAEHSGPLINFLTGGKIPLLDQNCLNDLKNNGGK</sequence>
<dbReference type="Gene3D" id="3.40.390.10">
    <property type="entry name" value="Collagenase (Catalytic Domain)"/>
    <property type="match status" value="1"/>
</dbReference>
<reference evidence="2" key="1">
    <citation type="journal article" date="2015" name="MBio">
        <title>Genome-Resolved Metagenomic Analysis Reveals Roles for Candidate Phyla and Other Microbial Community Members in Biogeochemical Transformations in Oil Reservoirs.</title>
        <authorList>
            <person name="Hu P."/>
            <person name="Tom L."/>
            <person name="Singh A."/>
            <person name="Thomas B.C."/>
            <person name="Baker B.J."/>
            <person name="Piceno Y.M."/>
            <person name="Andersen G.L."/>
            <person name="Banfield J.F."/>
        </authorList>
    </citation>
    <scope>NUCLEOTIDE SEQUENCE [LARGE SCALE GENOMIC DNA]</scope>
</reference>
<keyword evidence="1" id="KW-0482">Metalloprotease</keyword>
<dbReference type="Proteomes" id="UP000053860">
    <property type="component" value="Unassembled WGS sequence"/>
</dbReference>
<accession>A0A101HFV6</accession>
<keyword evidence="1" id="KW-0645">Protease</keyword>
<protein>
    <submittedName>
        <fullName evidence="1">Membrane metalloprotease</fullName>
    </submittedName>
</protein>
<keyword evidence="1" id="KW-0378">Hydrolase</keyword>
<dbReference type="AlphaFoldDB" id="A0A101HFV6"/>
<dbReference type="GO" id="GO:0006508">
    <property type="term" value="P:proteolysis"/>
    <property type="evidence" value="ECO:0007669"/>
    <property type="project" value="UniProtKB-KW"/>
</dbReference>
<name>A0A101HFV6_9BACT</name>
<dbReference type="SUPFAM" id="SSF55486">
    <property type="entry name" value="Metalloproteases ('zincins'), catalytic domain"/>
    <property type="match status" value="1"/>
</dbReference>
<evidence type="ECO:0000313" key="1">
    <source>
        <dbReference type="EMBL" id="KUK75959.1"/>
    </source>
</evidence>
<dbReference type="GO" id="GO:0008237">
    <property type="term" value="F:metallopeptidase activity"/>
    <property type="evidence" value="ECO:0007669"/>
    <property type="project" value="UniProtKB-KW"/>
</dbReference>
<comment type="caution">
    <text evidence="1">The sequence shown here is derived from an EMBL/GenBank/DDBJ whole genome shotgun (WGS) entry which is preliminary data.</text>
</comment>
<gene>
    <name evidence="1" type="ORF">XD92_1429</name>
</gene>
<proteinExistence type="predicted"/>
<dbReference type="InterPro" id="IPR024079">
    <property type="entry name" value="MetalloPept_cat_dom_sf"/>
</dbReference>